<feature type="non-terminal residue" evidence="2">
    <location>
        <position position="37"/>
    </location>
</feature>
<accession>A0A392SSY8</accession>
<feature type="region of interest" description="Disordered" evidence="1">
    <location>
        <begin position="1"/>
        <end position="22"/>
    </location>
</feature>
<sequence length="37" mass="3964">VDSLRNMTGRRTSGAQPFLSNNAYGYDVDVDADADGD</sequence>
<feature type="non-terminal residue" evidence="2">
    <location>
        <position position="1"/>
    </location>
</feature>
<reference evidence="2 3" key="1">
    <citation type="journal article" date="2018" name="Front. Plant Sci.">
        <title>Red Clover (Trifolium pratense) and Zigzag Clover (T. medium) - A Picture of Genomic Similarities and Differences.</title>
        <authorList>
            <person name="Dluhosova J."/>
            <person name="Istvanek J."/>
            <person name="Nedelnik J."/>
            <person name="Repkova J."/>
        </authorList>
    </citation>
    <scope>NUCLEOTIDE SEQUENCE [LARGE SCALE GENOMIC DNA]</scope>
    <source>
        <strain evidence="3">cv. 10/8</strain>
        <tissue evidence="2">Leaf</tissue>
    </source>
</reference>
<evidence type="ECO:0000256" key="1">
    <source>
        <dbReference type="SAM" id="MobiDB-lite"/>
    </source>
</evidence>
<dbReference type="Proteomes" id="UP000265520">
    <property type="component" value="Unassembled WGS sequence"/>
</dbReference>
<organism evidence="2 3">
    <name type="scientific">Trifolium medium</name>
    <dbReference type="NCBI Taxonomy" id="97028"/>
    <lineage>
        <taxon>Eukaryota</taxon>
        <taxon>Viridiplantae</taxon>
        <taxon>Streptophyta</taxon>
        <taxon>Embryophyta</taxon>
        <taxon>Tracheophyta</taxon>
        <taxon>Spermatophyta</taxon>
        <taxon>Magnoliopsida</taxon>
        <taxon>eudicotyledons</taxon>
        <taxon>Gunneridae</taxon>
        <taxon>Pentapetalae</taxon>
        <taxon>rosids</taxon>
        <taxon>fabids</taxon>
        <taxon>Fabales</taxon>
        <taxon>Fabaceae</taxon>
        <taxon>Papilionoideae</taxon>
        <taxon>50 kb inversion clade</taxon>
        <taxon>NPAAA clade</taxon>
        <taxon>Hologalegina</taxon>
        <taxon>IRL clade</taxon>
        <taxon>Trifolieae</taxon>
        <taxon>Trifolium</taxon>
    </lineage>
</organism>
<dbReference type="EMBL" id="LXQA010440013">
    <property type="protein sequence ID" value="MCI51963.1"/>
    <property type="molecule type" value="Genomic_DNA"/>
</dbReference>
<dbReference type="AlphaFoldDB" id="A0A392SSY8"/>
<keyword evidence="3" id="KW-1185">Reference proteome</keyword>
<name>A0A392SSY8_9FABA</name>
<evidence type="ECO:0000313" key="3">
    <source>
        <dbReference type="Proteomes" id="UP000265520"/>
    </source>
</evidence>
<protein>
    <submittedName>
        <fullName evidence="2">Uncharacterized protein</fullName>
    </submittedName>
</protein>
<evidence type="ECO:0000313" key="2">
    <source>
        <dbReference type="EMBL" id="MCI51963.1"/>
    </source>
</evidence>
<comment type="caution">
    <text evidence="2">The sequence shown here is derived from an EMBL/GenBank/DDBJ whole genome shotgun (WGS) entry which is preliminary data.</text>
</comment>
<proteinExistence type="predicted"/>